<keyword evidence="5 10" id="KW-0521">NADP</keyword>
<keyword evidence="8 10" id="KW-0472">Membrane</keyword>
<name>A0A9P0EZ49_BEMTA</name>
<evidence type="ECO:0000256" key="4">
    <source>
        <dbReference type="ARBA" id="ARBA00022692"/>
    </source>
</evidence>
<evidence type="ECO:0000256" key="7">
    <source>
        <dbReference type="ARBA" id="ARBA00023098"/>
    </source>
</evidence>
<evidence type="ECO:0000259" key="11">
    <source>
        <dbReference type="Pfam" id="PF03015"/>
    </source>
</evidence>
<dbReference type="GO" id="GO:0005777">
    <property type="term" value="C:peroxisome"/>
    <property type="evidence" value="ECO:0007669"/>
    <property type="project" value="TreeGrafter"/>
</dbReference>
<evidence type="ECO:0000256" key="3">
    <source>
        <dbReference type="ARBA" id="ARBA00022516"/>
    </source>
</evidence>
<dbReference type="EMBL" id="OU963863">
    <property type="protein sequence ID" value="CAH0385202.1"/>
    <property type="molecule type" value="Genomic_DNA"/>
</dbReference>
<evidence type="ECO:0000256" key="10">
    <source>
        <dbReference type="RuleBase" id="RU363097"/>
    </source>
</evidence>
<dbReference type="FunFam" id="3.40.50.720:FF:000143">
    <property type="entry name" value="Fatty acyl-CoA reductase"/>
    <property type="match status" value="1"/>
</dbReference>
<keyword evidence="6 10" id="KW-1133">Transmembrane helix</keyword>
<dbReference type="Pfam" id="PF03015">
    <property type="entry name" value="Sterile"/>
    <property type="match status" value="1"/>
</dbReference>
<dbReference type="GO" id="GO:0102965">
    <property type="term" value="F:alcohol-forming long-chain fatty acyl-CoA reductase activity"/>
    <property type="evidence" value="ECO:0007669"/>
    <property type="project" value="UniProtKB-EC"/>
</dbReference>
<dbReference type="Pfam" id="PF07993">
    <property type="entry name" value="NAD_binding_4"/>
    <property type="match status" value="1"/>
</dbReference>
<keyword evidence="4 10" id="KW-0812">Transmembrane</keyword>
<comment type="function">
    <text evidence="10">Catalyzes the reduction of fatty acyl-CoA to fatty alcohols.</text>
</comment>
<feature type="domain" description="Fatty acyl-CoA reductase C-terminal" evidence="11">
    <location>
        <begin position="413"/>
        <end position="505"/>
    </location>
</feature>
<evidence type="ECO:0000256" key="2">
    <source>
        <dbReference type="ARBA" id="ARBA00005928"/>
    </source>
</evidence>
<comment type="similarity">
    <text evidence="2 10">Belongs to the fatty acyl-CoA reductase family.</text>
</comment>
<accession>A0A9P0EZ49</accession>
<feature type="transmembrane region" description="Helical" evidence="10">
    <location>
        <begin position="404"/>
        <end position="424"/>
    </location>
</feature>
<dbReference type="InterPro" id="IPR026055">
    <property type="entry name" value="FAR"/>
</dbReference>
<keyword evidence="7 10" id="KW-0443">Lipid metabolism</keyword>
<evidence type="ECO:0000259" key="12">
    <source>
        <dbReference type="Pfam" id="PF07993"/>
    </source>
</evidence>
<dbReference type="Gene3D" id="3.40.50.720">
    <property type="entry name" value="NAD(P)-binding Rossmann-like Domain"/>
    <property type="match status" value="1"/>
</dbReference>
<evidence type="ECO:0000256" key="5">
    <source>
        <dbReference type="ARBA" id="ARBA00022857"/>
    </source>
</evidence>
<dbReference type="CDD" id="cd05236">
    <property type="entry name" value="FAR-N_SDR_e"/>
    <property type="match status" value="1"/>
</dbReference>
<reference evidence="13" key="1">
    <citation type="submission" date="2021-12" db="EMBL/GenBank/DDBJ databases">
        <authorList>
            <person name="King R."/>
        </authorList>
    </citation>
    <scope>NUCLEOTIDE SEQUENCE</scope>
</reference>
<dbReference type="InterPro" id="IPR036291">
    <property type="entry name" value="NAD(P)-bd_dom_sf"/>
</dbReference>
<keyword evidence="10" id="KW-0560">Oxidoreductase</keyword>
<dbReference type="CDD" id="cd09071">
    <property type="entry name" value="FAR_C"/>
    <property type="match status" value="1"/>
</dbReference>
<evidence type="ECO:0000256" key="9">
    <source>
        <dbReference type="ARBA" id="ARBA00052530"/>
    </source>
</evidence>
<evidence type="ECO:0000313" key="14">
    <source>
        <dbReference type="Proteomes" id="UP001152759"/>
    </source>
</evidence>
<dbReference type="GO" id="GO:0035336">
    <property type="term" value="P:long-chain fatty-acyl-CoA metabolic process"/>
    <property type="evidence" value="ECO:0007669"/>
    <property type="project" value="TreeGrafter"/>
</dbReference>
<dbReference type="Proteomes" id="UP001152759">
    <property type="component" value="Chromosome 2"/>
</dbReference>
<dbReference type="KEGG" id="btab:109036636"/>
<dbReference type="SUPFAM" id="SSF51735">
    <property type="entry name" value="NAD(P)-binding Rossmann-fold domains"/>
    <property type="match status" value="1"/>
</dbReference>
<feature type="transmembrane region" description="Helical" evidence="10">
    <location>
        <begin position="520"/>
        <end position="547"/>
    </location>
</feature>
<dbReference type="InterPro" id="IPR033640">
    <property type="entry name" value="FAR_C"/>
</dbReference>
<sequence length="552" mass="63155">MAPKSQDTMTSEHNRMVRPVQTVKNMRKSKFYKDPLALLGERSFKDPEEIPADVTGTPIQEFYRDATIFLTGGTGFMGKVLVEKLLRSCPHIKHVYLLIRPKKGKEVHERLDDIFSDRLFKRLKHEVPKYHHKVSAIAGDCSLPSLGISQQDRDRLIEEVNIIFHGAATVRFNEPLKQALKINVEGTRSILQLAKQVKRLKSVVHVSTAFANCPNKEIDEKFYAQPKTYEEILKSVKDCTDEEIEADLPKFIGNWPNTYTFTKATAENVVKIEGAGLPLAVFRPAVVITTYQEPIRGWIDNLYGPVGLIIGAGTGVLHTFYLNKKTVTDMVPVDLTVNSLIATAWKTGETARIQETTPIYNYVSSAQNPVSWGEFISLNQKTGILWPTVRAIWYYSFWPTNNKLLFTLATFLFHTLPGILMDFICKLTGRKPMLGKIYDRLSKVGDTLEYFATQEWKFTNYNVQNLWKEMTPEDQSIFFFDMEQMSWRYQTEALCLGLRVYMLKDDVDTLPKARKKWNRLYYAHCLLKGAVGLILCQIAVSTSLYIVRNFTS</sequence>
<dbReference type="PANTHER" id="PTHR11011">
    <property type="entry name" value="MALE STERILITY PROTEIN 2-RELATED"/>
    <property type="match status" value="1"/>
</dbReference>
<dbReference type="PANTHER" id="PTHR11011:SF60">
    <property type="entry name" value="FATTY ACYL-COA REDUCTASE-RELATED"/>
    <property type="match status" value="1"/>
</dbReference>
<keyword evidence="3 10" id="KW-0444">Lipid biosynthesis</keyword>
<organism evidence="13 14">
    <name type="scientific">Bemisia tabaci</name>
    <name type="common">Sweetpotato whitefly</name>
    <name type="synonym">Aleurodes tabaci</name>
    <dbReference type="NCBI Taxonomy" id="7038"/>
    <lineage>
        <taxon>Eukaryota</taxon>
        <taxon>Metazoa</taxon>
        <taxon>Ecdysozoa</taxon>
        <taxon>Arthropoda</taxon>
        <taxon>Hexapoda</taxon>
        <taxon>Insecta</taxon>
        <taxon>Pterygota</taxon>
        <taxon>Neoptera</taxon>
        <taxon>Paraneoptera</taxon>
        <taxon>Hemiptera</taxon>
        <taxon>Sternorrhyncha</taxon>
        <taxon>Aleyrodoidea</taxon>
        <taxon>Aleyrodidae</taxon>
        <taxon>Aleyrodinae</taxon>
        <taxon>Bemisia</taxon>
    </lineage>
</organism>
<evidence type="ECO:0000256" key="6">
    <source>
        <dbReference type="ARBA" id="ARBA00022989"/>
    </source>
</evidence>
<keyword evidence="14" id="KW-1185">Reference proteome</keyword>
<protein>
    <recommendedName>
        <fullName evidence="10">Fatty acyl-CoA reductase</fullName>
        <ecNumber evidence="10">1.2.1.84</ecNumber>
    </recommendedName>
</protein>
<dbReference type="InterPro" id="IPR013120">
    <property type="entry name" value="FAR_NAD-bd"/>
</dbReference>
<comment type="catalytic activity">
    <reaction evidence="9 10">
        <text>a long-chain fatty acyl-CoA + 2 NADPH + 2 H(+) = a long-chain primary fatty alcohol + 2 NADP(+) + CoA</text>
        <dbReference type="Rhea" id="RHEA:52716"/>
        <dbReference type="ChEBI" id="CHEBI:15378"/>
        <dbReference type="ChEBI" id="CHEBI:57287"/>
        <dbReference type="ChEBI" id="CHEBI:57783"/>
        <dbReference type="ChEBI" id="CHEBI:58349"/>
        <dbReference type="ChEBI" id="CHEBI:77396"/>
        <dbReference type="ChEBI" id="CHEBI:83139"/>
        <dbReference type="EC" id="1.2.1.84"/>
    </reaction>
</comment>
<dbReference type="GO" id="GO:0016020">
    <property type="term" value="C:membrane"/>
    <property type="evidence" value="ECO:0007669"/>
    <property type="project" value="UniProtKB-SubCell"/>
</dbReference>
<feature type="domain" description="Thioester reductase (TE)" evidence="12">
    <location>
        <begin position="70"/>
        <end position="339"/>
    </location>
</feature>
<dbReference type="EC" id="1.2.1.84" evidence="10"/>
<evidence type="ECO:0000256" key="8">
    <source>
        <dbReference type="ARBA" id="ARBA00023136"/>
    </source>
</evidence>
<comment type="subcellular location">
    <subcellularLocation>
        <location evidence="1">Membrane</location>
        <topology evidence="1">Multi-pass membrane protein</topology>
    </subcellularLocation>
</comment>
<dbReference type="AlphaFoldDB" id="A0A9P0EZ49"/>
<proteinExistence type="inferred from homology"/>
<dbReference type="GO" id="GO:0080019">
    <property type="term" value="F:alcohol-forming very long-chain fatty acyl-CoA reductase activity"/>
    <property type="evidence" value="ECO:0007669"/>
    <property type="project" value="InterPro"/>
</dbReference>
<gene>
    <name evidence="13" type="ORF">BEMITA_LOCUS4454</name>
</gene>
<evidence type="ECO:0000313" key="13">
    <source>
        <dbReference type="EMBL" id="CAH0385202.1"/>
    </source>
</evidence>
<evidence type="ECO:0000256" key="1">
    <source>
        <dbReference type="ARBA" id="ARBA00004141"/>
    </source>
</evidence>